<keyword evidence="8 13" id="KW-0862">Zinc</keyword>
<dbReference type="FunFam" id="2.10.230.10:FF:000002">
    <property type="entry name" value="Molecular chaperone DnaJ"/>
    <property type="match status" value="1"/>
</dbReference>
<evidence type="ECO:0000256" key="5">
    <source>
        <dbReference type="ARBA" id="ARBA00022723"/>
    </source>
</evidence>
<comment type="domain">
    <text evidence="13">The J domain is necessary and sufficient to stimulate DnaK ATPase activity. Zinc center 1 plays an important role in the autonomous, DnaK-independent chaperone activity of DnaJ. Zinc center 2 is essential for interaction with DnaK and for DnaJ activity.</text>
</comment>
<dbReference type="NCBIfam" id="TIGR02349">
    <property type="entry name" value="DnaJ_bact"/>
    <property type="match status" value="1"/>
</dbReference>
<evidence type="ECO:0000256" key="4">
    <source>
        <dbReference type="ARBA" id="ARBA00022705"/>
    </source>
</evidence>
<dbReference type="Proteomes" id="UP000189464">
    <property type="component" value="Chromosome"/>
</dbReference>
<dbReference type="InterPro" id="IPR018253">
    <property type="entry name" value="DnaJ_domain_CS"/>
</dbReference>
<dbReference type="AlphaFoldDB" id="A0A1S6IYQ2"/>
<dbReference type="OrthoDB" id="9779889at2"/>
<dbReference type="GO" id="GO:0009408">
    <property type="term" value="P:response to heat"/>
    <property type="evidence" value="ECO:0007669"/>
    <property type="project" value="InterPro"/>
</dbReference>
<keyword evidence="7 13" id="KW-0863">Zinc-finger</keyword>
<feature type="zinc finger region" description="CR-type" evidence="14">
    <location>
        <begin position="132"/>
        <end position="214"/>
    </location>
</feature>
<dbReference type="GO" id="GO:0006260">
    <property type="term" value="P:DNA replication"/>
    <property type="evidence" value="ECO:0007669"/>
    <property type="project" value="UniProtKB-KW"/>
</dbReference>
<dbReference type="PROSITE" id="PS50076">
    <property type="entry name" value="DNAJ_2"/>
    <property type="match status" value="1"/>
</dbReference>
<dbReference type="PANTHER" id="PTHR43096">
    <property type="entry name" value="DNAJ HOMOLOG 1, MITOCHONDRIAL-RELATED"/>
    <property type="match status" value="1"/>
</dbReference>
<dbReference type="RefSeq" id="WP_077714953.1">
    <property type="nucleotide sequence ID" value="NZ_CP019698.1"/>
</dbReference>
<gene>
    <name evidence="13" type="primary">dnaJ</name>
    <name evidence="17" type="ORF">B0537_12975</name>
</gene>
<evidence type="ECO:0000256" key="14">
    <source>
        <dbReference type="PROSITE-ProRule" id="PRU00546"/>
    </source>
</evidence>
<keyword evidence="6 13" id="KW-0677">Repeat</keyword>
<dbReference type="InterPro" id="IPR002939">
    <property type="entry name" value="DnaJ_C"/>
</dbReference>
<evidence type="ECO:0000256" key="1">
    <source>
        <dbReference type="ARBA" id="ARBA00004496"/>
    </source>
</evidence>
<dbReference type="InterPro" id="IPR001623">
    <property type="entry name" value="DnaJ_domain"/>
</dbReference>
<feature type="repeat" description="CXXCXGXG motif" evidence="13">
    <location>
        <begin position="162"/>
        <end position="169"/>
    </location>
</feature>
<dbReference type="PROSITE" id="PS51188">
    <property type="entry name" value="ZF_CR"/>
    <property type="match status" value="1"/>
</dbReference>
<sequence length="374" mass="40634">MAKRDYYEVLGVARGASADEIKKAYRKLARQYHPDVYDGPKEEAEAKFKEIAEAYAVLSDENKRAAYDQYGHAATDGQGFGAGGFGGFGDMGGLGDIFDMFFGGMGRQRNGPQKGNDLRFNLELSFKEAAFGVEKDIQVPRTETCDTCAGSGSAPGSRPITCGTCHGSGQVQYAANTPFGRIVQSRTCDKCHGTGKIIEKPCPTCRGAGQIRKTKTIHVKIPAGVDEGSRLRLSGEGEAGIRGGPPGDLYVYIMVRPHKFFRREGNEVVCDIDLSFVQAALGDVIEVPTLDGTAALKIPEGTQTGTIFRIKDKGIPYLHGTGRGDQHVRVKVVTPTKLNDKQKELLKEFARLSGDKVPKAQEKNIFEKMKNAFK</sequence>
<dbReference type="HAMAP" id="MF_01152">
    <property type="entry name" value="DnaJ"/>
    <property type="match status" value="1"/>
</dbReference>
<comment type="cofactor">
    <cofactor evidence="13">
        <name>Zn(2+)</name>
        <dbReference type="ChEBI" id="CHEBI:29105"/>
    </cofactor>
    <text evidence="13">Binds 2 Zn(2+) ions per monomer.</text>
</comment>
<dbReference type="GO" id="GO:0031072">
    <property type="term" value="F:heat shock protein binding"/>
    <property type="evidence" value="ECO:0007669"/>
    <property type="project" value="InterPro"/>
</dbReference>
<evidence type="ECO:0000256" key="7">
    <source>
        <dbReference type="ARBA" id="ARBA00022771"/>
    </source>
</evidence>
<dbReference type="Pfam" id="PF00226">
    <property type="entry name" value="DnaJ"/>
    <property type="match status" value="1"/>
</dbReference>
<comment type="subunit">
    <text evidence="2 13">Homodimer.</text>
</comment>
<dbReference type="Gene3D" id="1.10.287.110">
    <property type="entry name" value="DnaJ domain"/>
    <property type="match status" value="1"/>
</dbReference>
<name>A0A1S6IYQ2_9FIRM</name>
<dbReference type="InterPro" id="IPR012724">
    <property type="entry name" value="DnaJ"/>
</dbReference>
<keyword evidence="5 13" id="KW-0479">Metal-binding</keyword>
<comment type="subcellular location">
    <subcellularLocation>
        <location evidence="1 13">Cytoplasm</location>
    </subcellularLocation>
</comment>
<evidence type="ECO:0000256" key="12">
    <source>
        <dbReference type="ARBA" id="ARBA00067609"/>
    </source>
</evidence>
<dbReference type="NCBIfam" id="NF008035">
    <property type="entry name" value="PRK10767.1"/>
    <property type="match status" value="1"/>
</dbReference>
<evidence type="ECO:0000256" key="9">
    <source>
        <dbReference type="ARBA" id="ARBA00023016"/>
    </source>
</evidence>
<dbReference type="CDD" id="cd10719">
    <property type="entry name" value="DnaJ_zf"/>
    <property type="match status" value="1"/>
</dbReference>
<dbReference type="EMBL" id="CP019698">
    <property type="protein sequence ID" value="AQS59909.1"/>
    <property type="molecule type" value="Genomic_DNA"/>
</dbReference>
<feature type="domain" description="CR-type" evidence="16">
    <location>
        <begin position="132"/>
        <end position="214"/>
    </location>
</feature>
<dbReference type="PANTHER" id="PTHR43096:SF48">
    <property type="entry name" value="CHAPERONE PROTEIN DNAJ"/>
    <property type="match status" value="1"/>
</dbReference>
<dbReference type="SUPFAM" id="SSF46565">
    <property type="entry name" value="Chaperone J-domain"/>
    <property type="match status" value="1"/>
</dbReference>
<evidence type="ECO:0000256" key="11">
    <source>
        <dbReference type="ARBA" id="ARBA00061004"/>
    </source>
</evidence>
<evidence type="ECO:0000256" key="8">
    <source>
        <dbReference type="ARBA" id="ARBA00022833"/>
    </source>
</evidence>
<feature type="binding site" evidence="13">
    <location>
        <position position="205"/>
    </location>
    <ligand>
        <name>Zn(2+)</name>
        <dbReference type="ChEBI" id="CHEBI:29105"/>
        <label>1</label>
    </ligand>
</feature>
<dbReference type="KEGG" id="dfg:B0537_12975"/>
<evidence type="ECO:0000259" key="15">
    <source>
        <dbReference type="PROSITE" id="PS50076"/>
    </source>
</evidence>
<dbReference type="Pfam" id="PF01556">
    <property type="entry name" value="DnaJ_C"/>
    <property type="match status" value="1"/>
</dbReference>
<reference evidence="17 18" key="1">
    <citation type="journal article" date="2016" name="Int. J. Syst. Evol. Microbiol.">
        <title>Desulfotomaculum ferrireducens sp. nov., a moderately thermophilic sulfate-reducing and dissimilatory Fe(III)-reducing bacterium isolated from compost.</title>
        <authorList>
            <person name="Yang G."/>
            <person name="Guo J."/>
            <person name="Zhuang L."/>
            <person name="Yuan Y."/>
            <person name="Zhou S."/>
        </authorList>
    </citation>
    <scope>NUCLEOTIDE SEQUENCE [LARGE SCALE GENOMIC DNA]</scope>
    <source>
        <strain evidence="17 18">GSS09</strain>
    </source>
</reference>
<dbReference type="GO" id="GO:0005737">
    <property type="term" value="C:cytoplasm"/>
    <property type="evidence" value="ECO:0007669"/>
    <property type="project" value="UniProtKB-SubCell"/>
</dbReference>
<keyword evidence="18" id="KW-1185">Reference proteome</keyword>
<comment type="similarity">
    <text evidence="11 13">Belongs to the DnaJ family.</text>
</comment>
<dbReference type="FunFam" id="2.60.260.20:FF:000009">
    <property type="entry name" value="Putative Mitochondrial DnaJ chaperone"/>
    <property type="match status" value="1"/>
</dbReference>
<dbReference type="InterPro" id="IPR036869">
    <property type="entry name" value="J_dom_sf"/>
</dbReference>
<dbReference type="CDD" id="cd10747">
    <property type="entry name" value="DnaJ_C"/>
    <property type="match status" value="1"/>
</dbReference>
<feature type="binding site" evidence="13">
    <location>
        <position position="145"/>
    </location>
    <ligand>
        <name>Zn(2+)</name>
        <dbReference type="ChEBI" id="CHEBI:29105"/>
        <label>1</label>
    </ligand>
</feature>
<dbReference type="InterPro" id="IPR036410">
    <property type="entry name" value="HSP_DnaJ_Cys-rich_dom_sf"/>
</dbReference>
<feature type="repeat" description="CXXCXGXG motif" evidence="13">
    <location>
        <begin position="188"/>
        <end position="195"/>
    </location>
</feature>
<dbReference type="InterPro" id="IPR008971">
    <property type="entry name" value="HSP40/DnaJ_pept-bd"/>
</dbReference>
<keyword evidence="9 13" id="KW-0346">Stress response</keyword>
<evidence type="ECO:0000313" key="17">
    <source>
        <dbReference type="EMBL" id="AQS59909.1"/>
    </source>
</evidence>
<evidence type="ECO:0000256" key="10">
    <source>
        <dbReference type="ARBA" id="ARBA00023186"/>
    </source>
</evidence>
<dbReference type="Gene3D" id="2.10.230.10">
    <property type="entry name" value="Heat shock protein DnaJ, cysteine-rich domain"/>
    <property type="match status" value="1"/>
</dbReference>
<feature type="domain" description="J" evidence="15">
    <location>
        <begin position="5"/>
        <end position="71"/>
    </location>
</feature>
<evidence type="ECO:0000259" key="16">
    <source>
        <dbReference type="PROSITE" id="PS51188"/>
    </source>
</evidence>
<feature type="binding site" evidence="13">
    <location>
        <position position="165"/>
    </location>
    <ligand>
        <name>Zn(2+)</name>
        <dbReference type="ChEBI" id="CHEBI:29105"/>
        <label>2</label>
    </ligand>
</feature>
<dbReference type="GO" id="GO:0005524">
    <property type="term" value="F:ATP binding"/>
    <property type="evidence" value="ECO:0007669"/>
    <property type="project" value="InterPro"/>
</dbReference>
<dbReference type="FunFam" id="1.10.287.110:FF:000031">
    <property type="entry name" value="Molecular chaperone DnaJ"/>
    <property type="match status" value="1"/>
</dbReference>
<dbReference type="GO" id="GO:0051082">
    <property type="term" value="F:unfolded protein binding"/>
    <property type="evidence" value="ECO:0007669"/>
    <property type="project" value="UniProtKB-UniRule"/>
</dbReference>
<dbReference type="Gene3D" id="2.60.260.20">
    <property type="entry name" value="Urease metallochaperone UreE, N-terminal domain"/>
    <property type="match status" value="2"/>
</dbReference>
<dbReference type="CDD" id="cd06257">
    <property type="entry name" value="DnaJ"/>
    <property type="match status" value="1"/>
</dbReference>
<feature type="binding site" evidence="13">
    <location>
        <position position="148"/>
    </location>
    <ligand>
        <name>Zn(2+)</name>
        <dbReference type="ChEBI" id="CHEBI:29105"/>
        <label>1</label>
    </ligand>
</feature>
<comment type="function">
    <text evidence="13">Participates actively in the response to hyperosmotic and heat shock by preventing the aggregation of stress-denatured proteins and by disaggregating proteins, also in an autonomous, DnaK-independent fashion. Unfolded proteins bind initially to DnaJ; upon interaction with the DnaJ-bound protein, DnaK hydrolyzes its bound ATP, resulting in the formation of a stable complex. GrpE releases ADP from DnaK; ATP binding to DnaK triggers the release of the substrate protein, thus completing the reaction cycle. Several rounds of ATP-dependent interactions between DnaJ, DnaK and GrpE are required for fully efficient folding. Also involved, together with DnaK and GrpE, in the DNA replication of plasmids through activation of initiation proteins.</text>
</comment>
<evidence type="ECO:0000256" key="6">
    <source>
        <dbReference type="ARBA" id="ARBA00022737"/>
    </source>
</evidence>
<dbReference type="GO" id="GO:0008270">
    <property type="term" value="F:zinc ion binding"/>
    <property type="evidence" value="ECO:0007669"/>
    <property type="project" value="UniProtKB-UniRule"/>
</dbReference>
<dbReference type="SUPFAM" id="SSF57938">
    <property type="entry name" value="DnaJ/Hsp40 cysteine-rich domain"/>
    <property type="match status" value="1"/>
</dbReference>
<feature type="binding site" evidence="13">
    <location>
        <position position="202"/>
    </location>
    <ligand>
        <name>Zn(2+)</name>
        <dbReference type="ChEBI" id="CHEBI:29105"/>
        <label>1</label>
    </ligand>
</feature>
<dbReference type="GO" id="GO:0042026">
    <property type="term" value="P:protein refolding"/>
    <property type="evidence" value="ECO:0007669"/>
    <property type="project" value="TreeGrafter"/>
</dbReference>
<proteinExistence type="inferred from homology"/>
<dbReference type="SUPFAM" id="SSF49493">
    <property type="entry name" value="HSP40/DnaJ peptide-binding domain"/>
    <property type="match status" value="2"/>
</dbReference>
<feature type="binding site" evidence="13">
    <location>
        <position position="191"/>
    </location>
    <ligand>
        <name>Zn(2+)</name>
        <dbReference type="ChEBI" id="CHEBI:29105"/>
        <label>2</label>
    </ligand>
</feature>
<dbReference type="STRING" id="1833852.B0537_12975"/>
<evidence type="ECO:0000256" key="3">
    <source>
        <dbReference type="ARBA" id="ARBA00022490"/>
    </source>
</evidence>
<dbReference type="SMART" id="SM00271">
    <property type="entry name" value="DnaJ"/>
    <property type="match status" value="1"/>
</dbReference>
<dbReference type="Pfam" id="PF00684">
    <property type="entry name" value="DnaJ_CXXCXGXG"/>
    <property type="match status" value="1"/>
</dbReference>
<accession>A0A1S6IYQ2</accession>
<keyword evidence="4 13" id="KW-0235">DNA replication</keyword>
<evidence type="ECO:0000256" key="13">
    <source>
        <dbReference type="HAMAP-Rule" id="MF_01152"/>
    </source>
</evidence>
<dbReference type="PROSITE" id="PS00636">
    <property type="entry name" value="DNAJ_1"/>
    <property type="match status" value="1"/>
</dbReference>
<dbReference type="PRINTS" id="PR00625">
    <property type="entry name" value="JDOMAIN"/>
</dbReference>
<feature type="binding site" evidence="13">
    <location>
        <position position="188"/>
    </location>
    <ligand>
        <name>Zn(2+)</name>
        <dbReference type="ChEBI" id="CHEBI:29105"/>
        <label>2</label>
    </ligand>
</feature>
<keyword evidence="10 13" id="KW-0143">Chaperone</keyword>
<keyword evidence="3 13" id="KW-0963">Cytoplasm</keyword>
<organism evidence="17 18">
    <name type="scientific">Desulforamulus ferrireducens</name>
    <dbReference type="NCBI Taxonomy" id="1833852"/>
    <lineage>
        <taxon>Bacteria</taxon>
        <taxon>Bacillati</taxon>
        <taxon>Bacillota</taxon>
        <taxon>Clostridia</taxon>
        <taxon>Eubacteriales</taxon>
        <taxon>Peptococcaceae</taxon>
        <taxon>Desulforamulus</taxon>
    </lineage>
</organism>
<evidence type="ECO:0000313" key="18">
    <source>
        <dbReference type="Proteomes" id="UP000189464"/>
    </source>
</evidence>
<dbReference type="InterPro" id="IPR001305">
    <property type="entry name" value="HSP_DnaJ_Cys-rich_dom"/>
</dbReference>
<protein>
    <recommendedName>
        <fullName evidence="12 13">Chaperone protein DnaJ</fullName>
    </recommendedName>
</protein>
<evidence type="ECO:0000256" key="2">
    <source>
        <dbReference type="ARBA" id="ARBA00011738"/>
    </source>
</evidence>
<dbReference type="FunFam" id="2.60.260.20:FF:000004">
    <property type="entry name" value="Molecular chaperone DnaJ"/>
    <property type="match status" value="1"/>
</dbReference>
<feature type="repeat" description="CXXCXGXG motif" evidence="13">
    <location>
        <begin position="145"/>
        <end position="152"/>
    </location>
</feature>
<feature type="repeat" description="CXXCXGXG motif" evidence="13">
    <location>
        <begin position="202"/>
        <end position="209"/>
    </location>
</feature>
<feature type="binding site" evidence="13">
    <location>
        <position position="162"/>
    </location>
    <ligand>
        <name>Zn(2+)</name>
        <dbReference type="ChEBI" id="CHEBI:29105"/>
        <label>2</label>
    </ligand>
</feature>